<dbReference type="InterPro" id="IPR011545">
    <property type="entry name" value="DEAD/DEAH_box_helicase_dom"/>
</dbReference>
<keyword evidence="9" id="KW-0539">Nucleus</keyword>
<keyword evidence="4" id="KW-0813">Transport</keyword>
<dbReference type="InterPro" id="IPR042533">
    <property type="entry name" value="Nucleoporin_Nup155_C_1"/>
</dbReference>
<keyword evidence="5" id="KW-0547">Nucleotide-binding</keyword>
<evidence type="ECO:0000256" key="9">
    <source>
        <dbReference type="ARBA" id="ARBA00023242"/>
    </source>
</evidence>
<dbReference type="GO" id="GO:0016787">
    <property type="term" value="F:hydrolase activity"/>
    <property type="evidence" value="ECO:0007669"/>
    <property type="project" value="UniProtKB-KW"/>
</dbReference>
<dbReference type="PANTHER" id="PTHR18934:SF136">
    <property type="entry name" value="ATP-DEPENDENT RNA HELICASE DHX35-RELATED"/>
    <property type="match status" value="1"/>
</dbReference>
<dbReference type="PANTHER" id="PTHR18934">
    <property type="entry name" value="ATP-DEPENDENT RNA HELICASE"/>
    <property type="match status" value="1"/>
</dbReference>
<dbReference type="Proteomes" id="UP000054107">
    <property type="component" value="Unassembled WGS sequence"/>
</dbReference>
<dbReference type="Pfam" id="PF08801">
    <property type="entry name" value="Nucleoporin_N"/>
    <property type="match status" value="1"/>
</dbReference>
<sequence>MNAQPPTDAQETTFNAGKDIEQAINRDQDCPDLATLLSSAPSESYIQPLLNPDEEFVQTNKIPIPRRFFDRIVDSDTQCRCFMGLLPEIGRAWLTIDSALYIWSLSDENDYYEYSDQDQIIVKVELVKPKSNVFGDHIKHVLVLSTPLQIILLAVATNETPVGTNMDTISLFATNMSMPADDEQMEKIGGTDDGRIFMVGMSGSMYEVEYNNPMKWFSRCTLINRSESTWARILPTAVRRFTAANLQARSFAIDNERKVLYILYRKTDAIEVVYLGDRTNNYKSVKMLSNIRDIALAQCRQQRLIFNPSDFDLESLHVISKAESKRIHLIAVTTTGYRLYFSHYRDSFRGVGFSSNVSTEPSTLELGHIRLPPPALARATDQLPKTIAQTYYDCGMYVSVWPKTETLATIRINALAAQPSTPNVRTIPTIQQGNRPVYSETDISVEINEPVISVTETNQHLVGRHYIKETSQQWADPPRQFIALTTLSVLFFSRLRPVDILYKIFLKAREEPHTTLLQSFFERYGQIEACAMCLSIGCASDENDIVTKANDTFFAYGGLPASTLPTQMQGNYLGRAIGQTDVVFSGKHNGFVLYFARIISPVWKLKVFANHGNDTHAHIIYTQMQNAVSNTKVNLLRLKAFMDRNPRFHDSVNFSDARYQSTDRNVALLESIEQKSVHASHVLLVQCIEALSFIEFLFDSTLQAIVSDHLPHTFQTKIYDLDIFGILTTLEGRELIRELVIATITKYDSIYAQGGFDFVSKHLERFCKTFFGTGDISFFKGIEYIHRAVHDETDYERIESLKHSLIHLKEAAKLISYSKMASICDVYRGSSFHVGILELALARAEQMDPENQAVKVYELPSEKSETATNLLDARSSSYHFIFSALQDVVLISKNGVPADRVPIAAVNTYVDNVFNTALRSNDKVFHYQLYNWFLEQGLEIKLLTYETPYLIPYFENFIPDQQRSLRFLARFYVQKFEYLKASNCLYQLATLPSSTLNLHERVELLIQAATNAQIGGYGNGELMEKVRLAEFQCRIRDIIESNSGDNIDAKQAVRELNQRLFTFQELKELFGNRFQFLNDVFSQIHVFKHSGSLHFFPLSRTMSFWKPGTVAPGSSLDRDTENETGEAVVAHAEKQYRHLTLTQQRERLPVFKLRKELLYLAEKYQTVIVVGQTGCGKTTQIPQYLMESGWAGKGKQIACTQPRRIAATSVAQRVAEEMNCSVGAEVGYLIRFDDQTSDRTKIKYMTDGMLFRETMIDPLLTNYTVIMIDEAHERSLYTDILIGVIKKIQKKRPELRVIISSATMDAEQFHGFFNTNTTRDPQKDTAAIISLEGRMHPVDILYVDKPIVDYVEKCIQTVFDIHTKEPAGDILIFMTGREEIDTVVSEVYERGKTLPQNSLAVMPLPLYAGLTIEEQLQVFEPTPKYTRKVIVSTNIAEASVTLEGVVYVIDTGFVKIRAYNPKTGMEALVVTPISKASALQRAGRAGRVRPGKAFRLYTEETYNQLRDTSIPEIQRSNLAPVILQLKALGIDNVLRFDFITPPPAELMTRALELLYSLKALDDVGRLTIPLGLQLAEIPLDPMLGKILLASKEFECSHEIVTIAAMVSVQNIFIQPAKVPREVIHEARRKFWVEEGDSLSLINVYNAFINKGNKSGKWCHDRFLNFKALSRAMTIRLQLIKYLKRFDIPLVSATAKYPKTAEGRLAASRDVRKCITSGYFSQAAIAESDGSGRFRTVRDGVLLQIHPNSVLFNRNPKCVVFHEVVETTQAYMRDLTVIEPEWLAELAPHFYEYKKT</sequence>
<dbReference type="GO" id="GO:0003724">
    <property type="term" value="F:RNA helicase activity"/>
    <property type="evidence" value="ECO:0007669"/>
    <property type="project" value="UniProtKB-EC"/>
</dbReference>
<evidence type="ECO:0000259" key="11">
    <source>
        <dbReference type="PROSITE" id="PS51192"/>
    </source>
</evidence>
<dbReference type="InterPro" id="IPR007502">
    <property type="entry name" value="Helicase-assoc_dom"/>
</dbReference>
<dbReference type="Gene3D" id="1.20.58.1780">
    <property type="match status" value="1"/>
</dbReference>
<dbReference type="EC" id="3.6.4.13" evidence="3"/>
<accession>A0A0B7NHT5</accession>
<dbReference type="Gene3D" id="3.40.50.300">
    <property type="entry name" value="P-loop containing nucleotide triphosphate hydrolases"/>
    <property type="match status" value="2"/>
</dbReference>
<dbReference type="Pfam" id="PF03177">
    <property type="entry name" value="Nucleoporin_C"/>
    <property type="match status" value="1"/>
</dbReference>
<dbReference type="Pfam" id="PF04408">
    <property type="entry name" value="WHD_HA2"/>
    <property type="match status" value="1"/>
</dbReference>
<dbReference type="GO" id="GO:0003723">
    <property type="term" value="F:RNA binding"/>
    <property type="evidence" value="ECO:0007669"/>
    <property type="project" value="TreeGrafter"/>
</dbReference>
<comment type="catalytic activity">
    <reaction evidence="10">
        <text>ATP + H2O = ADP + phosphate + H(+)</text>
        <dbReference type="Rhea" id="RHEA:13065"/>
        <dbReference type="ChEBI" id="CHEBI:15377"/>
        <dbReference type="ChEBI" id="CHEBI:15378"/>
        <dbReference type="ChEBI" id="CHEBI:30616"/>
        <dbReference type="ChEBI" id="CHEBI:43474"/>
        <dbReference type="ChEBI" id="CHEBI:456216"/>
        <dbReference type="EC" id="3.6.4.13"/>
    </reaction>
</comment>
<evidence type="ECO:0000256" key="6">
    <source>
        <dbReference type="ARBA" id="ARBA00022801"/>
    </source>
</evidence>
<dbReference type="InterPro" id="IPR048333">
    <property type="entry name" value="HA2_WH"/>
</dbReference>
<keyword evidence="7" id="KW-0347">Helicase</keyword>
<dbReference type="PROSITE" id="PS51194">
    <property type="entry name" value="HELICASE_CTER"/>
    <property type="match status" value="1"/>
</dbReference>
<dbReference type="SMART" id="SM00487">
    <property type="entry name" value="DEXDc"/>
    <property type="match status" value="1"/>
</dbReference>
<evidence type="ECO:0000256" key="5">
    <source>
        <dbReference type="ARBA" id="ARBA00022741"/>
    </source>
</evidence>
<dbReference type="InterPro" id="IPR011709">
    <property type="entry name" value="DEAD-box_helicase_OB_fold"/>
</dbReference>
<reference evidence="13 14" key="1">
    <citation type="submission" date="2014-09" db="EMBL/GenBank/DDBJ databases">
        <authorList>
            <person name="Ellenberger Sabrina"/>
        </authorList>
    </citation>
    <scope>NUCLEOTIDE SEQUENCE [LARGE SCALE GENOMIC DNA]</scope>
    <source>
        <strain evidence="13 14">CBS 412.66</strain>
    </source>
</reference>
<dbReference type="InterPro" id="IPR014001">
    <property type="entry name" value="Helicase_ATP-bd"/>
</dbReference>
<dbReference type="Pfam" id="PF21010">
    <property type="entry name" value="HA2_C"/>
    <property type="match status" value="1"/>
</dbReference>
<dbReference type="Pfam" id="PF00271">
    <property type="entry name" value="Helicase_C"/>
    <property type="match status" value="1"/>
</dbReference>
<dbReference type="InterPro" id="IPR014908">
    <property type="entry name" value="Nucleoporin_Nup133/Nup155_N"/>
</dbReference>
<evidence type="ECO:0000256" key="2">
    <source>
        <dbReference type="ARBA" id="ARBA00008792"/>
    </source>
</evidence>
<evidence type="ECO:0000313" key="13">
    <source>
        <dbReference type="EMBL" id="CEP15104.1"/>
    </source>
</evidence>
<dbReference type="CDD" id="cd18791">
    <property type="entry name" value="SF2_C_RHA"/>
    <property type="match status" value="1"/>
</dbReference>
<evidence type="ECO:0000256" key="7">
    <source>
        <dbReference type="ARBA" id="ARBA00022806"/>
    </source>
</evidence>
<dbReference type="GO" id="GO:0071013">
    <property type="term" value="C:catalytic step 2 spliceosome"/>
    <property type="evidence" value="ECO:0007669"/>
    <property type="project" value="TreeGrafter"/>
</dbReference>
<evidence type="ECO:0000256" key="10">
    <source>
        <dbReference type="ARBA" id="ARBA00047984"/>
    </source>
</evidence>
<dbReference type="GO" id="GO:0005643">
    <property type="term" value="C:nuclear pore"/>
    <property type="evidence" value="ECO:0007669"/>
    <property type="project" value="UniProtKB-ARBA"/>
</dbReference>
<comment type="similarity">
    <text evidence="2">Belongs to the DEAD box helicase family. DEAH subfamily.</text>
</comment>
<organism evidence="13 14">
    <name type="scientific">Parasitella parasitica</name>
    <dbReference type="NCBI Taxonomy" id="35722"/>
    <lineage>
        <taxon>Eukaryota</taxon>
        <taxon>Fungi</taxon>
        <taxon>Fungi incertae sedis</taxon>
        <taxon>Mucoromycota</taxon>
        <taxon>Mucoromycotina</taxon>
        <taxon>Mucoromycetes</taxon>
        <taxon>Mucorales</taxon>
        <taxon>Mucorineae</taxon>
        <taxon>Mucoraceae</taxon>
        <taxon>Parasitella</taxon>
    </lineage>
</organism>
<dbReference type="Pfam" id="PF07717">
    <property type="entry name" value="OB_NTP_bind"/>
    <property type="match status" value="1"/>
</dbReference>
<dbReference type="Gene3D" id="1.20.120.1080">
    <property type="match status" value="1"/>
</dbReference>
<evidence type="ECO:0000256" key="1">
    <source>
        <dbReference type="ARBA" id="ARBA00004123"/>
    </source>
</evidence>
<keyword evidence="8" id="KW-0067">ATP-binding</keyword>
<name>A0A0B7NHT5_9FUNG</name>
<evidence type="ECO:0000256" key="3">
    <source>
        <dbReference type="ARBA" id="ARBA00012552"/>
    </source>
</evidence>
<dbReference type="FunFam" id="3.40.50.300:FF:000767">
    <property type="entry name" value="Putative ATP-dependent RNA helicase DHX35"/>
    <property type="match status" value="1"/>
</dbReference>
<dbReference type="SMART" id="SM00490">
    <property type="entry name" value="HELICc"/>
    <property type="match status" value="1"/>
</dbReference>
<dbReference type="InterPro" id="IPR001650">
    <property type="entry name" value="Helicase_C-like"/>
</dbReference>
<dbReference type="InterPro" id="IPR042537">
    <property type="entry name" value="Nucleoporin_Nup155_C_2"/>
</dbReference>
<evidence type="ECO:0000259" key="12">
    <source>
        <dbReference type="PROSITE" id="PS51194"/>
    </source>
</evidence>
<protein>
    <recommendedName>
        <fullName evidence="3">RNA helicase</fullName>
        <ecNumber evidence="3">3.6.4.13</ecNumber>
    </recommendedName>
</protein>
<dbReference type="CDD" id="cd17980">
    <property type="entry name" value="DEXHc_DHX35"/>
    <property type="match status" value="1"/>
</dbReference>
<feature type="domain" description="Helicase C-terminal" evidence="12">
    <location>
        <begin position="1346"/>
        <end position="1529"/>
    </location>
</feature>
<dbReference type="FunFam" id="3.40.50.300:FF:000578">
    <property type="entry name" value="probable ATP-dependent RNA helicase DHX35"/>
    <property type="match status" value="1"/>
</dbReference>
<dbReference type="STRING" id="35722.A0A0B7NHT5"/>
<dbReference type="SMART" id="SM00847">
    <property type="entry name" value="HA2"/>
    <property type="match status" value="1"/>
</dbReference>
<proteinExistence type="inferred from homology"/>
<keyword evidence="14" id="KW-1185">Reference proteome</keyword>
<dbReference type="InterPro" id="IPR027417">
    <property type="entry name" value="P-loop_NTPase"/>
</dbReference>
<evidence type="ECO:0000256" key="4">
    <source>
        <dbReference type="ARBA" id="ARBA00022448"/>
    </source>
</evidence>
<dbReference type="InterPro" id="IPR007187">
    <property type="entry name" value="Nucleoporin_Nup133/Nup155_C"/>
</dbReference>
<dbReference type="GO" id="GO:0005524">
    <property type="term" value="F:ATP binding"/>
    <property type="evidence" value="ECO:0007669"/>
    <property type="project" value="UniProtKB-KW"/>
</dbReference>
<feature type="domain" description="Helicase ATP-binding" evidence="11">
    <location>
        <begin position="1158"/>
        <end position="1322"/>
    </location>
</feature>
<dbReference type="SUPFAM" id="SSF52540">
    <property type="entry name" value="P-loop containing nucleoside triphosphate hydrolases"/>
    <property type="match status" value="1"/>
</dbReference>
<dbReference type="Gene3D" id="1.25.40.440">
    <property type="entry name" value="Nucleoporin, helical domain, central subdomain"/>
    <property type="match status" value="1"/>
</dbReference>
<dbReference type="Pfam" id="PF00270">
    <property type="entry name" value="DEAD"/>
    <property type="match status" value="1"/>
</dbReference>
<evidence type="ECO:0000313" key="14">
    <source>
        <dbReference type="Proteomes" id="UP000054107"/>
    </source>
</evidence>
<dbReference type="OrthoDB" id="338970at2759"/>
<dbReference type="PROSITE" id="PS51192">
    <property type="entry name" value="HELICASE_ATP_BIND_1"/>
    <property type="match status" value="1"/>
</dbReference>
<gene>
    <name evidence="13" type="primary">PARPA_09305.1 scaffold 36060</name>
</gene>
<dbReference type="EMBL" id="LN731879">
    <property type="protein sequence ID" value="CEP15104.1"/>
    <property type="molecule type" value="Genomic_DNA"/>
</dbReference>
<evidence type="ECO:0000256" key="8">
    <source>
        <dbReference type="ARBA" id="ARBA00022840"/>
    </source>
</evidence>
<dbReference type="Gene3D" id="1.25.40.450">
    <property type="entry name" value="Nucleoporin, helical domain, N-terminal subdomain"/>
    <property type="match status" value="1"/>
</dbReference>
<keyword evidence="6" id="KW-0378">Hydrolase</keyword>
<comment type="subcellular location">
    <subcellularLocation>
        <location evidence="1">Nucleus</location>
    </subcellularLocation>
</comment>